<proteinExistence type="predicted"/>
<evidence type="ECO:0000313" key="2">
    <source>
        <dbReference type="Proteomes" id="UP000007820"/>
    </source>
</evidence>
<dbReference type="InterPro" id="IPR021272">
    <property type="entry name" value="DUF2851"/>
</dbReference>
<sequence length="479" mass="55213">MPVITVKTPLQTGENILANGQKPHAISLMEQLLHYCWKHKLFPLHPLRTTDGRPVEVVDPGLHNRDAGPDFFNAKVRIDGTMWVGNVEIHDRSSDWYLHGHDHDAHYDNVVLHVVGTADREVQTSQGIAPPQLQLDVPATVSDNYEALLHEDSYPPCYKIIPTLPRLMVHGWMSALETERLEQKTEAIRRRVEQCGGSWESAYFVTLARNYGFGINGSAFEQWAQGIPLHAVDHHRDDLFQIEAIFMGQAGLLEPTSLPDRYRAAASQDDYFVRMRKEYLYLAHKFALQPMDAHQWRFLRLRPQNFPHIRIAQLAHLYYQHRAGLSRLMACPNIRQTRELLRTTVTPYWETHHLFGAPGKRQTKTISTTSLNLLLVNTAVPMLFAYGRYKQDETLCDRAFDFLEQLKGEDNHIVRMWKRCGLTVETAGDAQALIQLKNEYCDRKDCLRCRIGYEYLKAGHTADTQQTQPEYENKQKVHV</sequence>
<dbReference type="eggNOG" id="ENOG502Z7XW">
    <property type="taxonomic scope" value="Bacteria"/>
</dbReference>
<dbReference type="Proteomes" id="UP000007820">
    <property type="component" value="Unassembled WGS sequence"/>
</dbReference>
<dbReference type="STRING" id="908937.Prede_1482"/>
<dbReference type="EMBL" id="AFPW01000019">
    <property type="protein sequence ID" value="EGQ14684.1"/>
    <property type="molecule type" value="Genomic_DNA"/>
</dbReference>
<evidence type="ECO:0008006" key="3">
    <source>
        <dbReference type="Google" id="ProtNLM"/>
    </source>
</evidence>
<evidence type="ECO:0000313" key="1">
    <source>
        <dbReference type="EMBL" id="EGQ14684.1"/>
    </source>
</evidence>
<name>F9D3D3_PREDD</name>
<gene>
    <name evidence="1" type="ORF">HMPREF9136_1361</name>
</gene>
<organism evidence="1 2">
    <name type="scientific">Prevotella dentalis (strain ATCC 49559 / DSM 3688 / JCM 13448 / NCTC 12043 / ES 2772)</name>
    <name type="common">Mitsuokella dentalis</name>
    <dbReference type="NCBI Taxonomy" id="908937"/>
    <lineage>
        <taxon>Bacteria</taxon>
        <taxon>Pseudomonadati</taxon>
        <taxon>Bacteroidota</taxon>
        <taxon>Bacteroidia</taxon>
        <taxon>Bacteroidales</taxon>
        <taxon>Prevotellaceae</taxon>
        <taxon>Prevotella</taxon>
    </lineage>
</organism>
<accession>F9D3D3</accession>
<reference evidence="1 2" key="1">
    <citation type="submission" date="2011-04" db="EMBL/GenBank/DDBJ databases">
        <authorList>
            <person name="Muzny D."/>
            <person name="Qin X."/>
            <person name="Deng J."/>
            <person name="Jiang H."/>
            <person name="Liu Y."/>
            <person name="Qu J."/>
            <person name="Song X.-Z."/>
            <person name="Zhang L."/>
            <person name="Thornton R."/>
            <person name="Coyle M."/>
            <person name="Francisco L."/>
            <person name="Jackson L."/>
            <person name="Javaid M."/>
            <person name="Korchina V."/>
            <person name="Kovar C."/>
            <person name="Mata R."/>
            <person name="Mathew T."/>
            <person name="Ngo R."/>
            <person name="Nguyen L."/>
            <person name="Nguyen N."/>
            <person name="Okwuonu G."/>
            <person name="Ongeri F."/>
            <person name="Pham C."/>
            <person name="Simmons D."/>
            <person name="Wilczek-Boney K."/>
            <person name="Hale W."/>
            <person name="Jakkamsetti A."/>
            <person name="Pham P."/>
            <person name="Ruth R."/>
            <person name="San Lucas F."/>
            <person name="Warren J."/>
            <person name="Zhang J."/>
            <person name="Zhao Z."/>
            <person name="Zhou C."/>
            <person name="Zhu D."/>
            <person name="Lee S."/>
            <person name="Bess C."/>
            <person name="Blankenburg K."/>
            <person name="Forbes L."/>
            <person name="Fu Q."/>
            <person name="Gubbala S."/>
            <person name="Hirani K."/>
            <person name="Jayaseelan J.C."/>
            <person name="Lara F."/>
            <person name="Munidasa M."/>
            <person name="Palculict T."/>
            <person name="Patil S."/>
            <person name="Pu L.-L."/>
            <person name="Saada N."/>
            <person name="Tang L."/>
            <person name="Weissenberger G."/>
            <person name="Zhu Y."/>
            <person name="Hemphill L."/>
            <person name="Shang Y."/>
            <person name="Youmans B."/>
            <person name="Ayvaz T."/>
            <person name="Ross M."/>
            <person name="Santibanez J."/>
            <person name="Aqrawi P."/>
            <person name="Gross S."/>
            <person name="Joshi V."/>
            <person name="Fowler G."/>
            <person name="Nazareth L."/>
            <person name="Reid J."/>
            <person name="Worley K."/>
            <person name="Petrosino J."/>
            <person name="Highlander S."/>
            <person name="Gibbs R."/>
        </authorList>
    </citation>
    <scope>NUCLEOTIDE SEQUENCE [LARGE SCALE GENOMIC DNA]</scope>
    <source>
        <strain evidence="1 2">DSM 3688</strain>
    </source>
</reference>
<protein>
    <recommendedName>
        <fullName evidence="3">DUF2851 domain-containing protein</fullName>
    </recommendedName>
</protein>
<dbReference type="Pfam" id="PF11013">
    <property type="entry name" value="DUF2851"/>
    <property type="match status" value="1"/>
</dbReference>
<comment type="caution">
    <text evidence="1">The sequence shown here is derived from an EMBL/GenBank/DDBJ whole genome shotgun (WGS) entry which is preliminary data.</text>
</comment>
<dbReference type="AlphaFoldDB" id="F9D3D3"/>